<keyword evidence="2" id="KW-0805">Transcription regulation</keyword>
<dbReference type="Proteomes" id="UP000603141">
    <property type="component" value="Unassembled WGS sequence"/>
</dbReference>
<dbReference type="NCBIfam" id="TIGR02937">
    <property type="entry name" value="sigma70-ECF"/>
    <property type="match status" value="1"/>
</dbReference>
<dbReference type="GO" id="GO:0003677">
    <property type="term" value="F:DNA binding"/>
    <property type="evidence" value="ECO:0007669"/>
    <property type="project" value="UniProtKB-KW"/>
</dbReference>
<accession>A0A934VXB2</accession>
<dbReference type="EMBL" id="JAENIJ010000037">
    <property type="protein sequence ID" value="MBK1884180.1"/>
    <property type="molecule type" value="Genomic_DNA"/>
</dbReference>
<evidence type="ECO:0000259" key="7">
    <source>
        <dbReference type="Pfam" id="PF04542"/>
    </source>
</evidence>
<dbReference type="InterPro" id="IPR014284">
    <property type="entry name" value="RNA_pol_sigma-70_dom"/>
</dbReference>
<dbReference type="InterPro" id="IPR013325">
    <property type="entry name" value="RNA_pol_sigma_r2"/>
</dbReference>
<dbReference type="Pfam" id="PF04545">
    <property type="entry name" value="Sigma70_r4"/>
    <property type="match status" value="1"/>
</dbReference>
<dbReference type="InterPro" id="IPR007630">
    <property type="entry name" value="RNA_pol_sigma70_r4"/>
</dbReference>
<dbReference type="InterPro" id="IPR007627">
    <property type="entry name" value="RNA_pol_sigma70_r2"/>
</dbReference>
<evidence type="ECO:0000313" key="9">
    <source>
        <dbReference type="EMBL" id="MBK1884180.1"/>
    </source>
</evidence>
<dbReference type="InterPro" id="IPR039425">
    <property type="entry name" value="RNA_pol_sigma-70-like"/>
</dbReference>
<dbReference type="PANTHER" id="PTHR43133">
    <property type="entry name" value="RNA POLYMERASE ECF-TYPE SIGMA FACTO"/>
    <property type="match status" value="1"/>
</dbReference>
<dbReference type="Gene3D" id="1.10.10.10">
    <property type="entry name" value="Winged helix-like DNA-binding domain superfamily/Winged helix DNA-binding domain"/>
    <property type="match status" value="1"/>
</dbReference>
<comment type="caution">
    <text evidence="9">The sequence shown here is derived from an EMBL/GenBank/DDBJ whole genome shotgun (WGS) entry which is preliminary data.</text>
</comment>
<dbReference type="CDD" id="cd06171">
    <property type="entry name" value="Sigma70_r4"/>
    <property type="match status" value="1"/>
</dbReference>
<dbReference type="InterPro" id="IPR013324">
    <property type="entry name" value="RNA_pol_sigma_r3/r4-like"/>
</dbReference>
<sequence length="662" mass="73229">MDENLQTDSELLADWLMHRRERAFHALVNRYAGLVHSTARRTCGDESMAAEAAQLTFITLAKRAKSLAACHTLGGWLHRTSLLQAKNVLRQHIREKRKLEALENKMQTRSMDEATSAWADMQPILDDSLAALSETDREVLLLRYYRSHSISEIAGSLGIGTEAAKKRVTRATDRLRDKLAKRGYQAGSSLSASIAAGFSADAQAAVPTISTMAAKAIAAAGVNGGIGVAVTAWFAANAMRTTPVAVPIGAILLVSAGLGLQHQSIAKAEQQLASPTVASIPIKTRASRPVVSAKSPTSEIGESSINWPKVVEHYRTLDQQNRDSGIRFAYDFQQSLAKLSDERLAQELDAIESTGLNDEDKATADRLITEVATTNIPGVFLNKFSDRINPDSQGFHQEAFETALANFASKKPGDAIDWLDRQIAEGGFESKSLDEQVSPYWRFEGHMIWGLLSSNPQAAANRIRNFPENMKQEVLTPYKMGRSIRPEDRVTYVNLVREVLPEQEAIQSIADLIEQFQISDDFSPLPQFTDEIHATSAEMIPIIQRAAQTKFRKLSENRKVKLKDIEAFRKWVGNKLPDQVDQLTGKIIPLALFTQYHALDFEEAAAIAISIHQTDGNDDLLIPLIKASQHDSVFQPIVNKLIDSLTNPETREQMSQLIDKKK</sequence>
<organism evidence="9 10">
    <name type="scientific">Luteolibacter pohnpeiensis</name>
    <dbReference type="NCBI Taxonomy" id="454153"/>
    <lineage>
        <taxon>Bacteria</taxon>
        <taxon>Pseudomonadati</taxon>
        <taxon>Verrucomicrobiota</taxon>
        <taxon>Verrucomicrobiia</taxon>
        <taxon>Verrucomicrobiales</taxon>
        <taxon>Verrucomicrobiaceae</taxon>
        <taxon>Luteolibacter</taxon>
    </lineage>
</organism>
<evidence type="ECO:0000256" key="2">
    <source>
        <dbReference type="ARBA" id="ARBA00023015"/>
    </source>
</evidence>
<dbReference type="InterPro" id="IPR036388">
    <property type="entry name" value="WH-like_DNA-bd_sf"/>
</dbReference>
<reference evidence="9" key="1">
    <citation type="submission" date="2021-01" db="EMBL/GenBank/DDBJ databases">
        <title>Modified the classification status of verrucomicrobia.</title>
        <authorList>
            <person name="Feng X."/>
        </authorList>
    </citation>
    <scope>NUCLEOTIDE SEQUENCE</scope>
    <source>
        <strain evidence="9">KCTC 22041</strain>
    </source>
</reference>
<dbReference type="Gene3D" id="1.10.1740.10">
    <property type="match status" value="1"/>
</dbReference>
<evidence type="ECO:0000256" key="6">
    <source>
        <dbReference type="SAM" id="Coils"/>
    </source>
</evidence>
<keyword evidence="3" id="KW-0731">Sigma factor</keyword>
<evidence type="ECO:0000313" key="10">
    <source>
        <dbReference type="Proteomes" id="UP000603141"/>
    </source>
</evidence>
<gene>
    <name evidence="9" type="ORF">JIN85_17305</name>
</gene>
<dbReference type="AlphaFoldDB" id="A0A934VXB2"/>
<keyword evidence="4" id="KW-0238">DNA-binding</keyword>
<dbReference type="SUPFAM" id="SSF88659">
    <property type="entry name" value="Sigma3 and sigma4 domains of RNA polymerase sigma factors"/>
    <property type="match status" value="1"/>
</dbReference>
<feature type="domain" description="RNA polymerase sigma-70 region 2" evidence="7">
    <location>
        <begin position="27"/>
        <end position="92"/>
    </location>
</feature>
<feature type="domain" description="RNA polymerase sigma-70 region 4" evidence="8">
    <location>
        <begin position="129"/>
        <end position="176"/>
    </location>
</feature>
<dbReference type="GO" id="GO:0006352">
    <property type="term" value="P:DNA-templated transcription initiation"/>
    <property type="evidence" value="ECO:0007669"/>
    <property type="project" value="InterPro"/>
</dbReference>
<evidence type="ECO:0000256" key="3">
    <source>
        <dbReference type="ARBA" id="ARBA00023082"/>
    </source>
</evidence>
<keyword evidence="10" id="KW-1185">Reference proteome</keyword>
<name>A0A934VXB2_9BACT</name>
<evidence type="ECO:0000259" key="8">
    <source>
        <dbReference type="Pfam" id="PF04545"/>
    </source>
</evidence>
<dbReference type="SUPFAM" id="SSF88946">
    <property type="entry name" value="Sigma2 domain of RNA polymerase sigma factors"/>
    <property type="match status" value="1"/>
</dbReference>
<evidence type="ECO:0000256" key="4">
    <source>
        <dbReference type="ARBA" id="ARBA00023125"/>
    </source>
</evidence>
<keyword evidence="5" id="KW-0804">Transcription</keyword>
<comment type="similarity">
    <text evidence="1">Belongs to the sigma-70 factor family. ECF subfamily.</text>
</comment>
<dbReference type="Pfam" id="PF04542">
    <property type="entry name" value="Sigma70_r2"/>
    <property type="match status" value="1"/>
</dbReference>
<proteinExistence type="inferred from homology"/>
<feature type="coiled-coil region" evidence="6">
    <location>
        <begin position="82"/>
        <end position="109"/>
    </location>
</feature>
<evidence type="ECO:0000256" key="5">
    <source>
        <dbReference type="ARBA" id="ARBA00023163"/>
    </source>
</evidence>
<dbReference type="GO" id="GO:0016987">
    <property type="term" value="F:sigma factor activity"/>
    <property type="evidence" value="ECO:0007669"/>
    <property type="project" value="UniProtKB-KW"/>
</dbReference>
<evidence type="ECO:0000256" key="1">
    <source>
        <dbReference type="ARBA" id="ARBA00010641"/>
    </source>
</evidence>
<keyword evidence="6" id="KW-0175">Coiled coil</keyword>
<protein>
    <submittedName>
        <fullName evidence="9">RNA polymerase sigma factor</fullName>
    </submittedName>
</protein>
<dbReference type="PANTHER" id="PTHR43133:SF8">
    <property type="entry name" value="RNA POLYMERASE SIGMA FACTOR HI_1459-RELATED"/>
    <property type="match status" value="1"/>
</dbReference>